<sequence>MIAALFTYVLNDAVLYEPFLYDHFVTNVRCMDMCILGRAGAGGTNEVIDPKATLATAAVAFKGIWLDVGACISFYCLFGQCIAQIDQKLMWMAFRGHSIRRRSGITSESDLNSLWLQNETPFCGSVLGSVHSHWPPAVQLGYNRSHFGNTFSANYFCNSESRHYGDELLLYNYAPPYDVYYFDSGAEPQIRYPTPDYSPSESPSQECSRLSWLSLPLRIEHTSLIGHLPELQHRVKATLESIMSHEIGSELLKAARGSSSSSTPVKSGGVMASNTVTVRGLFHSLSEIDVSNERSSVVSTAFDGGSSKTNVQERPPLPPNPPSRYRILKYSNVSAQRVNGESSTVCSSSNDGRVLEGKLQAQKGARSGTNGVSGASRTLQTGGHQYPSLQNRTGITSMGAIPNVGGQLANLVSSTRNKKKSTKKDKKTRIRKEDISNPTNFLHKVHVGWDQDGGFSQETYDGEPMDESILTLLRAAGQNPDRMTKEDLDFSYRFITDYQKTTQSPVVPPPPPPLAQQNTQR</sequence>
<proteinExistence type="predicted"/>
<dbReference type="WBParaSite" id="PEQ_0000655701-mRNA-1">
    <property type="protein sequence ID" value="PEQ_0000655701-mRNA-1"/>
    <property type="gene ID" value="PEQ_0000655701"/>
</dbReference>
<feature type="region of interest" description="Disordered" evidence="1">
    <location>
        <begin position="299"/>
        <end position="324"/>
    </location>
</feature>
<feature type="domain" description="CRIB" evidence="2">
    <location>
        <begin position="435"/>
        <end position="448"/>
    </location>
</feature>
<evidence type="ECO:0000313" key="3">
    <source>
        <dbReference type="Proteomes" id="UP000887564"/>
    </source>
</evidence>
<feature type="region of interest" description="Disordered" evidence="1">
    <location>
        <begin position="412"/>
        <end position="431"/>
    </location>
</feature>
<feature type="region of interest" description="Disordered" evidence="1">
    <location>
        <begin position="361"/>
        <end position="386"/>
    </location>
</feature>
<keyword evidence="3" id="KW-1185">Reference proteome</keyword>
<feature type="compositionally biased region" description="Basic residues" evidence="1">
    <location>
        <begin position="416"/>
        <end position="430"/>
    </location>
</feature>
<dbReference type="PROSITE" id="PS50108">
    <property type="entry name" value="CRIB"/>
    <property type="match status" value="1"/>
</dbReference>
<accession>A0A914RJB9</accession>
<dbReference type="Gene3D" id="3.90.810.10">
    <property type="entry name" value="CRIB domain"/>
    <property type="match status" value="1"/>
</dbReference>
<dbReference type="SMART" id="SM00285">
    <property type="entry name" value="PBD"/>
    <property type="match status" value="1"/>
</dbReference>
<protein>
    <submittedName>
        <fullName evidence="4">CRIB domain-containing protein</fullName>
    </submittedName>
</protein>
<name>A0A914RJB9_PAREQ</name>
<dbReference type="Proteomes" id="UP000887564">
    <property type="component" value="Unplaced"/>
</dbReference>
<organism evidence="3 4">
    <name type="scientific">Parascaris equorum</name>
    <name type="common">Equine roundworm</name>
    <dbReference type="NCBI Taxonomy" id="6256"/>
    <lineage>
        <taxon>Eukaryota</taxon>
        <taxon>Metazoa</taxon>
        <taxon>Ecdysozoa</taxon>
        <taxon>Nematoda</taxon>
        <taxon>Chromadorea</taxon>
        <taxon>Rhabditida</taxon>
        <taxon>Spirurina</taxon>
        <taxon>Ascaridomorpha</taxon>
        <taxon>Ascaridoidea</taxon>
        <taxon>Ascarididae</taxon>
        <taxon>Parascaris</taxon>
    </lineage>
</organism>
<reference evidence="4" key="1">
    <citation type="submission" date="2022-11" db="UniProtKB">
        <authorList>
            <consortium name="WormBaseParasite"/>
        </authorList>
    </citation>
    <scope>IDENTIFICATION</scope>
</reference>
<dbReference type="AlphaFoldDB" id="A0A914RJB9"/>
<evidence type="ECO:0000259" key="2">
    <source>
        <dbReference type="PROSITE" id="PS50108"/>
    </source>
</evidence>
<evidence type="ECO:0000256" key="1">
    <source>
        <dbReference type="SAM" id="MobiDB-lite"/>
    </source>
</evidence>
<dbReference type="Pfam" id="PF00786">
    <property type="entry name" value="PBD"/>
    <property type="match status" value="1"/>
</dbReference>
<dbReference type="InterPro" id="IPR000095">
    <property type="entry name" value="CRIB_dom"/>
</dbReference>
<feature type="region of interest" description="Disordered" evidence="1">
    <location>
        <begin position="501"/>
        <end position="521"/>
    </location>
</feature>
<evidence type="ECO:0000313" key="4">
    <source>
        <dbReference type="WBParaSite" id="PEQ_0000655701-mRNA-1"/>
    </source>
</evidence>
<dbReference type="InterPro" id="IPR036936">
    <property type="entry name" value="CRIB_dom_sf"/>
</dbReference>
<feature type="compositionally biased region" description="Polar residues" evidence="1">
    <location>
        <begin position="367"/>
        <end position="386"/>
    </location>
</feature>